<reference evidence="3" key="2">
    <citation type="submission" date="2017-12" db="EMBL/GenBank/DDBJ databases">
        <title>Genome sequence of the Bar-tailed Godwit (Limosa lapponica baueri).</title>
        <authorList>
            <person name="Lima N.C.B."/>
            <person name="Parody-Merino A.M."/>
            <person name="Battley P.F."/>
            <person name="Fidler A.E."/>
            <person name="Prosdocimi F."/>
        </authorList>
    </citation>
    <scope>NUCLEOTIDE SEQUENCE [LARGE SCALE GENOMIC DNA]</scope>
</reference>
<organism evidence="2 3">
    <name type="scientific">Limosa lapponica baueri</name>
    <dbReference type="NCBI Taxonomy" id="1758121"/>
    <lineage>
        <taxon>Eukaryota</taxon>
        <taxon>Metazoa</taxon>
        <taxon>Chordata</taxon>
        <taxon>Craniata</taxon>
        <taxon>Vertebrata</taxon>
        <taxon>Euteleostomi</taxon>
        <taxon>Archelosauria</taxon>
        <taxon>Archosauria</taxon>
        <taxon>Dinosauria</taxon>
        <taxon>Saurischia</taxon>
        <taxon>Theropoda</taxon>
        <taxon>Coelurosauria</taxon>
        <taxon>Aves</taxon>
        <taxon>Neognathae</taxon>
        <taxon>Neoaves</taxon>
        <taxon>Charadriiformes</taxon>
        <taxon>Scolopacidae</taxon>
        <taxon>Limosa</taxon>
    </lineage>
</organism>
<reference evidence="3" key="1">
    <citation type="submission" date="2017-11" db="EMBL/GenBank/DDBJ databases">
        <authorList>
            <person name="Lima N.C."/>
            <person name="Parody-Merino A.M."/>
            <person name="Battley P.F."/>
            <person name="Fidler A.E."/>
            <person name="Prosdocimi F."/>
        </authorList>
    </citation>
    <scope>NUCLEOTIDE SEQUENCE [LARGE SCALE GENOMIC DNA]</scope>
</reference>
<dbReference type="Proteomes" id="UP000233556">
    <property type="component" value="Unassembled WGS sequence"/>
</dbReference>
<dbReference type="EMBL" id="KZ505993">
    <property type="protein sequence ID" value="PKU42453.1"/>
    <property type="molecule type" value="Genomic_DNA"/>
</dbReference>
<dbReference type="Pfam" id="PF00078">
    <property type="entry name" value="RVT_1"/>
    <property type="match status" value="1"/>
</dbReference>
<sequence length="488" mass="54221">MKTGGTQRLPRTIGVSLAKELIFSARIVDGEEAKSIGLISHVVEQNETGDAAYRRALALAREFLPQGPVAMRVAKLAINQGMEVDLVTGLAIEEACYAQEKILSYHSNLSPFFEVNSLNVVANKTAISKKEKKENNHKQINQRERCVQLKDAVGDSVKSLAEVKVDNIHRPPLIYATSHAIIEGYQLVDKGRATDLIYLDLSKAVDTISHDILVSKLERHGFDGWTTQWIRNWLEGHTQRLVVNGLMSKWKPVTNYVPQGSVLRPVLFIFVGDMEHVIECTLSKFADDTKLCGMVNMLEGRDAIQRVLDRLERWACANRMKFNQAKCKGLHLDHGNPRHKYRLGREWLESSPEEKDLGVLMDERLNMSWQCALAAQKANCILCCIKRSMASRSREVILPPCSGETPPGILQAALESSTQEGHGPVWTGPVEGHKNGQRAGAPLLQGQAERAGVVQPGEEKALGRPYGSLPVLKRGLQERWGGTLFEGM</sequence>
<dbReference type="OrthoDB" id="8300170at2759"/>
<keyword evidence="2" id="KW-0695">RNA-directed DNA polymerase</keyword>
<dbReference type="GO" id="GO:0003964">
    <property type="term" value="F:RNA-directed DNA polymerase activity"/>
    <property type="evidence" value="ECO:0007669"/>
    <property type="project" value="UniProtKB-KW"/>
</dbReference>
<dbReference type="Gene3D" id="3.90.226.10">
    <property type="entry name" value="2-enoyl-CoA Hydratase, Chain A, domain 1"/>
    <property type="match status" value="1"/>
</dbReference>
<dbReference type="InterPro" id="IPR001753">
    <property type="entry name" value="Enoyl-CoA_hydra/iso"/>
</dbReference>
<dbReference type="InterPro" id="IPR029045">
    <property type="entry name" value="ClpP/crotonase-like_dom_sf"/>
</dbReference>
<dbReference type="Pfam" id="PF00378">
    <property type="entry name" value="ECH_1"/>
    <property type="match status" value="1"/>
</dbReference>
<evidence type="ECO:0000313" key="2">
    <source>
        <dbReference type="EMBL" id="PKU42453.1"/>
    </source>
</evidence>
<feature type="domain" description="Reverse transcriptase" evidence="1">
    <location>
        <begin position="163"/>
        <end position="331"/>
    </location>
</feature>
<accession>A0A2I0U904</accession>
<dbReference type="Gene3D" id="1.10.12.10">
    <property type="entry name" value="Lyase 2-enoyl-coa Hydratase, Chain A, domain 2"/>
    <property type="match status" value="1"/>
</dbReference>
<dbReference type="InterPro" id="IPR000477">
    <property type="entry name" value="RT_dom"/>
</dbReference>
<dbReference type="InterPro" id="IPR014748">
    <property type="entry name" value="Enoyl-CoA_hydra_C"/>
</dbReference>
<keyword evidence="2" id="KW-0548">Nucleotidyltransferase</keyword>
<dbReference type="AlphaFoldDB" id="A0A2I0U904"/>
<keyword evidence="2" id="KW-0808">Transferase</keyword>
<gene>
    <name evidence="2" type="ORF">llap_7253</name>
</gene>
<dbReference type="SUPFAM" id="SSF52096">
    <property type="entry name" value="ClpP/crotonase"/>
    <property type="match status" value="1"/>
</dbReference>
<proteinExistence type="predicted"/>
<dbReference type="PANTHER" id="PTHR33332">
    <property type="entry name" value="REVERSE TRANSCRIPTASE DOMAIN-CONTAINING PROTEIN"/>
    <property type="match status" value="1"/>
</dbReference>
<evidence type="ECO:0000313" key="3">
    <source>
        <dbReference type="Proteomes" id="UP000233556"/>
    </source>
</evidence>
<protein>
    <submittedName>
        <fullName evidence="2">Rna-directed dna polymerase from mobile element jockey-like</fullName>
    </submittedName>
</protein>
<name>A0A2I0U904_LIMLA</name>
<keyword evidence="3" id="KW-1185">Reference proteome</keyword>
<evidence type="ECO:0000259" key="1">
    <source>
        <dbReference type="Pfam" id="PF00078"/>
    </source>
</evidence>